<protein>
    <submittedName>
        <fullName evidence="1">Uncharacterized protein</fullName>
    </submittedName>
</protein>
<reference evidence="1" key="1">
    <citation type="submission" date="2018-02" db="EMBL/GenBank/DDBJ databases">
        <title>Rhizophora mucronata_Transcriptome.</title>
        <authorList>
            <person name="Meera S.P."/>
            <person name="Sreeshan A."/>
            <person name="Augustine A."/>
        </authorList>
    </citation>
    <scope>NUCLEOTIDE SEQUENCE</scope>
    <source>
        <tissue evidence="1">Leaf</tissue>
    </source>
</reference>
<accession>A0A2P2PHP4</accession>
<evidence type="ECO:0000313" key="1">
    <source>
        <dbReference type="EMBL" id="MBX54245.1"/>
    </source>
</evidence>
<sequence>MLEMNKCSFLLFGRQLSILMG</sequence>
<organism evidence="1">
    <name type="scientific">Rhizophora mucronata</name>
    <name type="common">Asiatic mangrove</name>
    <dbReference type="NCBI Taxonomy" id="61149"/>
    <lineage>
        <taxon>Eukaryota</taxon>
        <taxon>Viridiplantae</taxon>
        <taxon>Streptophyta</taxon>
        <taxon>Embryophyta</taxon>
        <taxon>Tracheophyta</taxon>
        <taxon>Spermatophyta</taxon>
        <taxon>Magnoliopsida</taxon>
        <taxon>eudicotyledons</taxon>
        <taxon>Gunneridae</taxon>
        <taxon>Pentapetalae</taxon>
        <taxon>rosids</taxon>
        <taxon>fabids</taxon>
        <taxon>Malpighiales</taxon>
        <taxon>Rhizophoraceae</taxon>
        <taxon>Rhizophora</taxon>
    </lineage>
</organism>
<dbReference type="EMBL" id="GGEC01073761">
    <property type="protein sequence ID" value="MBX54245.1"/>
    <property type="molecule type" value="Transcribed_RNA"/>
</dbReference>
<name>A0A2P2PHP4_RHIMU</name>
<dbReference type="AlphaFoldDB" id="A0A2P2PHP4"/>
<proteinExistence type="predicted"/>